<dbReference type="EMBL" id="QIBX01000001">
    <property type="protein sequence ID" value="RNL42187.1"/>
    <property type="molecule type" value="Genomic_DNA"/>
</dbReference>
<dbReference type="Pfam" id="PF05973">
    <property type="entry name" value="Gp49"/>
    <property type="match status" value="1"/>
</dbReference>
<protein>
    <submittedName>
        <fullName evidence="1">Type II toxin-antitoxin system RelE/ParE family toxin</fullName>
    </submittedName>
</protein>
<evidence type="ECO:0000313" key="2">
    <source>
        <dbReference type="Proteomes" id="UP000269591"/>
    </source>
</evidence>
<proteinExistence type="predicted"/>
<dbReference type="AlphaFoldDB" id="A0A3N0B4Z3"/>
<dbReference type="Proteomes" id="UP000269591">
    <property type="component" value="Unassembled WGS sequence"/>
</dbReference>
<evidence type="ECO:0000313" key="1">
    <source>
        <dbReference type="EMBL" id="RNL42187.1"/>
    </source>
</evidence>
<keyword evidence="2" id="KW-1185">Reference proteome</keyword>
<organism evidence="1 2">
    <name type="scientific">Slackia equolifaciens</name>
    <dbReference type="NCBI Taxonomy" id="498718"/>
    <lineage>
        <taxon>Bacteria</taxon>
        <taxon>Bacillati</taxon>
        <taxon>Actinomycetota</taxon>
        <taxon>Coriobacteriia</taxon>
        <taxon>Eggerthellales</taxon>
        <taxon>Eggerthellaceae</taxon>
        <taxon>Slackia</taxon>
    </lineage>
</organism>
<sequence length="119" mass="13751">MEIRFYKNVNGNAPVEEYLDGLPRKLREKTLRSIALLKAYGHALREPESKYLEDGIFEPRSTFGGDTGRVLYFFFHEGSAVLTHGFEKKSRKTPRSEIERAKRYRRDYCARHDGCGGCS</sequence>
<gene>
    <name evidence="1" type="ORF">DMP06_00965</name>
</gene>
<dbReference type="InterPro" id="IPR009241">
    <property type="entry name" value="HigB-like"/>
</dbReference>
<dbReference type="OrthoDB" id="3233388at2"/>
<accession>A0A3N0B4Z3</accession>
<reference evidence="2" key="1">
    <citation type="submission" date="2018-05" db="EMBL/GenBank/DDBJ databases">
        <title>Genome Sequencing of selected type strains of the family Eggerthellaceae.</title>
        <authorList>
            <person name="Danylec N."/>
            <person name="Stoll D.A."/>
            <person name="Doetsch A."/>
            <person name="Huch M."/>
        </authorList>
    </citation>
    <scope>NUCLEOTIDE SEQUENCE [LARGE SCALE GENOMIC DNA]</scope>
    <source>
        <strain evidence="2">DSM 24851</strain>
    </source>
</reference>
<comment type="caution">
    <text evidence="1">The sequence shown here is derived from an EMBL/GenBank/DDBJ whole genome shotgun (WGS) entry which is preliminary data.</text>
</comment>
<name>A0A3N0B4Z3_9ACTN</name>